<evidence type="ECO:0000256" key="1">
    <source>
        <dbReference type="ARBA" id="ARBA00003474"/>
    </source>
</evidence>
<feature type="domain" description="J" evidence="12">
    <location>
        <begin position="10"/>
        <end position="103"/>
    </location>
</feature>
<dbReference type="InterPro" id="IPR044248">
    <property type="entry name" value="DPH3/4-like"/>
</dbReference>
<reference evidence="14" key="2">
    <citation type="journal article" date="2023" name="IMA Fungus">
        <title>Comparative genomic study of the Penicillium genus elucidates a diverse pangenome and 15 lateral gene transfer events.</title>
        <authorList>
            <person name="Petersen C."/>
            <person name="Sorensen T."/>
            <person name="Nielsen M.R."/>
            <person name="Sondergaard T.E."/>
            <person name="Sorensen J.L."/>
            <person name="Fitzpatrick D.A."/>
            <person name="Frisvad J.C."/>
            <person name="Nielsen K.L."/>
        </authorList>
    </citation>
    <scope>NUCLEOTIDE SEQUENCE</scope>
    <source>
        <strain evidence="14">IBT 30069</strain>
    </source>
</reference>
<evidence type="ECO:0000259" key="12">
    <source>
        <dbReference type="PROSITE" id="PS50076"/>
    </source>
</evidence>
<dbReference type="PROSITE" id="PS51074">
    <property type="entry name" value="DPH_MB"/>
    <property type="match status" value="1"/>
</dbReference>
<comment type="similarity">
    <text evidence="5">Belongs to the DPH4 family.</text>
</comment>
<evidence type="ECO:0000256" key="3">
    <source>
        <dbReference type="ARBA" id="ARBA00004496"/>
    </source>
</evidence>
<dbReference type="GO" id="GO:0017183">
    <property type="term" value="P:protein histidyl modification to diphthamide"/>
    <property type="evidence" value="ECO:0007669"/>
    <property type="project" value="InterPro"/>
</dbReference>
<dbReference type="Pfam" id="PF05207">
    <property type="entry name" value="Zn_ribbon_CSL"/>
    <property type="match status" value="1"/>
</dbReference>
<comment type="subcellular location">
    <subcellularLocation>
        <location evidence="3">Cytoplasm</location>
    </subcellularLocation>
    <subcellularLocation>
        <location evidence="2">Nucleus</location>
    </subcellularLocation>
</comment>
<keyword evidence="15" id="KW-1185">Reference proteome</keyword>
<protein>
    <recommendedName>
        <fullName evidence="6">Diphthamide biosynthesis protein 4</fullName>
    </recommendedName>
</protein>
<keyword evidence="9" id="KW-0862">Zinc</keyword>
<gene>
    <name evidence="14" type="ORF">N7456_010119</name>
</gene>
<dbReference type="Gene3D" id="3.10.660.10">
    <property type="entry name" value="DPH Zinc finger"/>
    <property type="match status" value="1"/>
</dbReference>
<dbReference type="InterPro" id="IPR001623">
    <property type="entry name" value="DnaJ_domain"/>
</dbReference>
<sequence length="192" mass="21306">MTKPSHAARDYYQILNIPFTSSSATLSKQQIKLAYHKALLKHHPDKAATVTQDSGIQGSTFASSNASSSTSNNDARTYTIDEITTAYKTLLDPQLRAEYDRTLRLDRQKAAEKTGDVFHTGLEIVDLEDLACDEGDPTTDLAVWYRGCRCGDDRGFLVTEDDLEREAEHGEIVIGCRGCSLWLKILFAVEDA</sequence>
<name>A0A9W9K5V7_9EURO</name>
<dbReference type="GO" id="GO:0046872">
    <property type="term" value="F:metal ion binding"/>
    <property type="evidence" value="ECO:0007669"/>
    <property type="project" value="UniProtKB-KW"/>
</dbReference>
<evidence type="ECO:0000256" key="10">
    <source>
        <dbReference type="ARBA" id="ARBA00023004"/>
    </source>
</evidence>
<dbReference type="FunFam" id="3.10.660.10:FF:000006">
    <property type="entry name" value="Diphthamide biosynthesis protein 4"/>
    <property type="match status" value="1"/>
</dbReference>
<evidence type="ECO:0000313" key="14">
    <source>
        <dbReference type="EMBL" id="KAJ5094258.1"/>
    </source>
</evidence>
<dbReference type="InterPro" id="IPR036869">
    <property type="entry name" value="J_dom_sf"/>
</dbReference>
<comment type="caution">
    <text evidence="14">The sequence shown here is derived from an EMBL/GenBank/DDBJ whole genome shotgun (WGS) entry which is preliminary data.</text>
</comment>
<dbReference type="Gene3D" id="1.10.287.110">
    <property type="entry name" value="DnaJ domain"/>
    <property type="match status" value="1"/>
</dbReference>
<evidence type="ECO:0000259" key="13">
    <source>
        <dbReference type="PROSITE" id="PS51074"/>
    </source>
</evidence>
<keyword evidence="14" id="KW-0346">Stress response</keyword>
<dbReference type="AlphaFoldDB" id="A0A9W9K5V7"/>
<keyword evidence="7" id="KW-0963">Cytoplasm</keyword>
<accession>A0A9W9K5V7</accession>
<evidence type="ECO:0000256" key="6">
    <source>
        <dbReference type="ARBA" id="ARBA00021797"/>
    </source>
</evidence>
<dbReference type="SMART" id="SM00271">
    <property type="entry name" value="DnaJ"/>
    <property type="match status" value="1"/>
</dbReference>
<organism evidence="14 15">
    <name type="scientific">Penicillium angulare</name>
    <dbReference type="NCBI Taxonomy" id="116970"/>
    <lineage>
        <taxon>Eukaryota</taxon>
        <taxon>Fungi</taxon>
        <taxon>Dikarya</taxon>
        <taxon>Ascomycota</taxon>
        <taxon>Pezizomycotina</taxon>
        <taxon>Eurotiomycetes</taxon>
        <taxon>Eurotiomycetidae</taxon>
        <taxon>Eurotiales</taxon>
        <taxon>Aspergillaceae</taxon>
        <taxon>Penicillium</taxon>
    </lineage>
</organism>
<evidence type="ECO:0000256" key="5">
    <source>
        <dbReference type="ARBA" id="ARBA00006169"/>
    </source>
</evidence>
<dbReference type="SUPFAM" id="SSF144217">
    <property type="entry name" value="CSL zinc finger"/>
    <property type="match status" value="1"/>
</dbReference>
<dbReference type="CDD" id="cd06257">
    <property type="entry name" value="DnaJ"/>
    <property type="match status" value="1"/>
</dbReference>
<dbReference type="EMBL" id="JAPQKH010000006">
    <property type="protein sequence ID" value="KAJ5094258.1"/>
    <property type="molecule type" value="Genomic_DNA"/>
</dbReference>
<reference evidence="14" key="1">
    <citation type="submission" date="2022-11" db="EMBL/GenBank/DDBJ databases">
        <authorList>
            <person name="Petersen C."/>
        </authorList>
    </citation>
    <scope>NUCLEOTIDE SEQUENCE</scope>
    <source>
        <strain evidence="14">IBT 30069</strain>
    </source>
</reference>
<keyword evidence="11" id="KW-0539">Nucleus</keyword>
<dbReference type="Pfam" id="PF00226">
    <property type="entry name" value="DnaJ"/>
    <property type="match status" value="1"/>
</dbReference>
<keyword evidence="8" id="KW-0479">Metal-binding</keyword>
<dbReference type="PANTHER" id="PTHR21454">
    <property type="entry name" value="DPH3 HOMOLOG-RELATED"/>
    <property type="match status" value="1"/>
</dbReference>
<evidence type="ECO:0000256" key="8">
    <source>
        <dbReference type="ARBA" id="ARBA00022723"/>
    </source>
</evidence>
<evidence type="ECO:0000256" key="11">
    <source>
        <dbReference type="ARBA" id="ARBA00023242"/>
    </source>
</evidence>
<dbReference type="GO" id="GO:0005634">
    <property type="term" value="C:nucleus"/>
    <property type="evidence" value="ECO:0007669"/>
    <property type="project" value="UniProtKB-SubCell"/>
</dbReference>
<dbReference type="PROSITE" id="PS50076">
    <property type="entry name" value="DNAJ_2"/>
    <property type="match status" value="1"/>
</dbReference>
<evidence type="ECO:0000256" key="9">
    <source>
        <dbReference type="ARBA" id="ARBA00022833"/>
    </source>
</evidence>
<proteinExistence type="inferred from homology"/>
<dbReference type="Proteomes" id="UP001149165">
    <property type="component" value="Unassembled WGS sequence"/>
</dbReference>
<dbReference type="OrthoDB" id="445556at2759"/>
<feature type="domain" description="DPH-type MB" evidence="13">
    <location>
        <begin position="121"/>
        <end position="188"/>
    </location>
</feature>
<comment type="function">
    <text evidence="1">Required for the first step of diphthamide biosynthesis, the transfer of 3-amino-3-carboxypropyl from S-adenosyl-L-methionine to a histidine residue. Diphthamide is a post-translational modification of histidine which occurs in elongation factor 2.</text>
</comment>
<dbReference type="PANTHER" id="PTHR21454:SF46">
    <property type="entry name" value="DIPHTHAMIDE BIOSYNTHESIS PROTEIN 4"/>
    <property type="match status" value="1"/>
</dbReference>
<dbReference type="GO" id="GO:0005737">
    <property type="term" value="C:cytoplasm"/>
    <property type="evidence" value="ECO:0007669"/>
    <property type="project" value="UniProtKB-SubCell"/>
</dbReference>
<evidence type="ECO:0000256" key="7">
    <source>
        <dbReference type="ARBA" id="ARBA00022490"/>
    </source>
</evidence>
<comment type="pathway">
    <text evidence="4">Protein modification; peptidyl-diphthamide biosynthesis.</text>
</comment>
<dbReference type="InterPro" id="IPR036671">
    <property type="entry name" value="DPH_MB_sf"/>
</dbReference>
<keyword evidence="10" id="KW-0408">Iron</keyword>
<evidence type="ECO:0000313" key="15">
    <source>
        <dbReference type="Proteomes" id="UP001149165"/>
    </source>
</evidence>
<evidence type="ECO:0000256" key="4">
    <source>
        <dbReference type="ARBA" id="ARBA00005156"/>
    </source>
</evidence>
<dbReference type="SUPFAM" id="SSF46565">
    <property type="entry name" value="Chaperone J-domain"/>
    <property type="match status" value="1"/>
</dbReference>
<dbReference type="InterPro" id="IPR007872">
    <property type="entry name" value="DPH_MB_dom"/>
</dbReference>
<evidence type="ECO:0000256" key="2">
    <source>
        <dbReference type="ARBA" id="ARBA00004123"/>
    </source>
</evidence>